<evidence type="ECO:0000256" key="1">
    <source>
        <dbReference type="ARBA" id="ARBA00004442"/>
    </source>
</evidence>
<evidence type="ECO:0000256" key="2">
    <source>
        <dbReference type="ARBA" id="ARBA00023136"/>
    </source>
</evidence>
<comment type="caution">
    <text evidence="9">The sequence shown here is derived from an EMBL/GenBank/DDBJ whole genome shotgun (WGS) entry which is preliminary data.</text>
</comment>
<dbReference type="EMBL" id="BSOT01000007">
    <property type="protein sequence ID" value="GLR72153.1"/>
    <property type="molecule type" value="Genomic_DNA"/>
</dbReference>
<keyword evidence="4" id="KW-0798">TonB box</keyword>
<reference evidence="9" key="2">
    <citation type="submission" date="2023-01" db="EMBL/GenBank/DDBJ databases">
        <title>Draft genome sequence of Agaribacter marinus strain NBRC 110023.</title>
        <authorList>
            <person name="Sun Q."/>
            <person name="Mori K."/>
        </authorList>
    </citation>
    <scope>NUCLEOTIDE SEQUENCE</scope>
    <source>
        <strain evidence="9">NBRC 110023</strain>
    </source>
</reference>
<dbReference type="Pfam" id="PF00593">
    <property type="entry name" value="TonB_dep_Rec_b-barrel"/>
    <property type="match status" value="1"/>
</dbReference>
<evidence type="ECO:0000313" key="10">
    <source>
        <dbReference type="Proteomes" id="UP001156601"/>
    </source>
</evidence>
<feature type="domain" description="TonB-dependent receptor plug" evidence="8">
    <location>
        <begin position="64"/>
        <end position="167"/>
    </location>
</feature>
<keyword evidence="2 4" id="KW-0472">Membrane</keyword>
<dbReference type="RefSeq" id="WP_284218521.1">
    <property type="nucleotide sequence ID" value="NZ_BSOT01000007.1"/>
</dbReference>
<protein>
    <recommendedName>
        <fullName evidence="11">TonB-dependent receptor</fullName>
    </recommendedName>
</protein>
<feature type="signal peptide" evidence="6">
    <location>
        <begin position="1"/>
        <end position="34"/>
    </location>
</feature>
<dbReference type="Pfam" id="PF07715">
    <property type="entry name" value="Plug"/>
    <property type="match status" value="1"/>
</dbReference>
<gene>
    <name evidence="9" type="ORF">GCM10007852_30610</name>
</gene>
<feature type="compositionally biased region" description="Acidic residues" evidence="5">
    <location>
        <begin position="603"/>
        <end position="618"/>
    </location>
</feature>
<keyword evidence="10" id="KW-1185">Reference proteome</keyword>
<evidence type="ECO:0000259" key="8">
    <source>
        <dbReference type="Pfam" id="PF07715"/>
    </source>
</evidence>
<dbReference type="Proteomes" id="UP001156601">
    <property type="component" value="Unassembled WGS sequence"/>
</dbReference>
<comment type="subcellular location">
    <subcellularLocation>
        <location evidence="1 4">Cell outer membrane</location>
    </subcellularLocation>
</comment>
<dbReference type="NCBIfam" id="TIGR01782">
    <property type="entry name" value="TonB-Xanth-Caul"/>
    <property type="match status" value="1"/>
</dbReference>
<dbReference type="PANTHER" id="PTHR40980">
    <property type="entry name" value="PLUG DOMAIN-CONTAINING PROTEIN"/>
    <property type="match status" value="1"/>
</dbReference>
<sequence>MKSKKRTPLLKTSTLLIYATLFPTSILASHHVFAQEKTNVEDETLEHIEVKGTYKALSDAAEIKRNATQIVDAISAADIGKLPDTNIAEALQRVTGVTIGRDDAGDGTSFQIRGFSANSLTINGKGVVSDGFDNRENNLNALSSSLVKSIVVRKTPTADQIEGGSGGSVELTTFSPFDFDELEIRAVVEANDNSLQSSPSAKVGGLFSNQWKFENAGRLGVLLSADYEDRHTYSEGFNARYGGVDKNRQNGGGISDPPGVGRSIALLNATGSIPDHPAFYHRFADIQQREQALTNGTISGSIQWELNDDLNMELKASVSDYQKNNAASRLRINTQNLGGNRTGRGEFGVTLEPGATWNTLTRPTAPEEYSAATLMDNYIQSDGRASSSLFTTGQLATGNVNRSFLTSGIFLADSQNNNQQSPVSSTGQLFIQDKSLINVGVDLNWHITDELFVAAKFGTSKSETDNTNREMQLHLETTHPETGNRLYPSIGFDIRNGGDLPEYEILWREPLLDDEGSRLGGATIDGFSPNYLDPNLRNDLHRLNRLNKNLNRTRGYIDEFRLDFSWNVEFAGIYNIEFGTRYDKLENFKDRSDFRTPFVPGFEDNDADGFPDDVDGDGLPDGLDRRSNQPNRTLTSLINDPLVDSEGAFSDVTEAKINDFLVLREGMSNVPGTFPRQFWGTTNNEGTWDNFINSVYGGHSVVLNDLQTEKVFEDTTAFYIKFNFEYEVAGMPLTGNFGIRHGNTDGRSEAFIAHCNMPWDVDIEKTNIVRTENEAFQNGPLAEWEAAGSDPDTRPLFEPSFWDQPLSTHRARNRAADLPQLKNFCTTRDEPGGEQLALIFKDDPWQISESVPASGEIRTGTPGTDGGSLWKDYLASGYEYSFTLPSLNLSLGLTEDMFVRFALYKTMARPGANDLSLDPANRGGVFTQGNPNLKPFETESMDLSWEWYMSETDSVSITYFYKSLLNQKIDSTDFNVALNRLVRQPINGGDGKVEGLELGIVHTLTYLPNNLQGFGVAANLSLVDSEQTAGYDEYTGLNLPVPGRSESTYNLQLFYENYGWSVRLAYNWRDSNLRGDQEQDYVDFTLAAIDPDNSSVAGQNVYRNRINVNPRNWNEDFGQLDFSVGYNFTDNLGVIFKATNITEEANRAFTAIPEATRNYNLAASFYRLGVNWRF</sequence>
<dbReference type="InterPro" id="IPR000531">
    <property type="entry name" value="Beta-barrel_TonB"/>
</dbReference>
<evidence type="ECO:0008006" key="11">
    <source>
        <dbReference type="Google" id="ProtNLM"/>
    </source>
</evidence>
<name>A0AA37WJE7_9ALTE</name>
<evidence type="ECO:0000256" key="6">
    <source>
        <dbReference type="SAM" id="SignalP"/>
    </source>
</evidence>
<evidence type="ECO:0000256" key="3">
    <source>
        <dbReference type="ARBA" id="ARBA00023237"/>
    </source>
</evidence>
<feature type="domain" description="TonB-dependent receptor-like beta-barrel" evidence="7">
    <location>
        <begin position="526"/>
        <end position="1140"/>
    </location>
</feature>
<dbReference type="PANTHER" id="PTHR40980:SF3">
    <property type="entry name" value="TONB-DEPENDENT RECEPTOR-LIKE BETA-BARREL DOMAIN-CONTAINING PROTEIN"/>
    <property type="match status" value="1"/>
</dbReference>
<keyword evidence="6" id="KW-0732">Signal</keyword>
<dbReference type="InterPro" id="IPR036942">
    <property type="entry name" value="Beta-barrel_TonB_sf"/>
</dbReference>
<feature type="chain" id="PRO_5041243805" description="TonB-dependent receptor" evidence="6">
    <location>
        <begin position="35"/>
        <end position="1174"/>
    </location>
</feature>
<proteinExistence type="inferred from homology"/>
<dbReference type="InterPro" id="IPR037066">
    <property type="entry name" value="Plug_dom_sf"/>
</dbReference>
<dbReference type="SUPFAM" id="SSF56935">
    <property type="entry name" value="Porins"/>
    <property type="match status" value="1"/>
</dbReference>
<dbReference type="Gene3D" id="2.170.130.10">
    <property type="entry name" value="TonB-dependent receptor, plug domain"/>
    <property type="match status" value="1"/>
</dbReference>
<evidence type="ECO:0000256" key="4">
    <source>
        <dbReference type="RuleBase" id="RU003357"/>
    </source>
</evidence>
<accession>A0AA37WJE7</accession>
<dbReference type="AlphaFoldDB" id="A0AA37WJE7"/>
<evidence type="ECO:0000256" key="5">
    <source>
        <dbReference type="SAM" id="MobiDB-lite"/>
    </source>
</evidence>
<organism evidence="9 10">
    <name type="scientific">Agaribacter marinus</name>
    <dbReference type="NCBI Taxonomy" id="1431249"/>
    <lineage>
        <taxon>Bacteria</taxon>
        <taxon>Pseudomonadati</taxon>
        <taxon>Pseudomonadota</taxon>
        <taxon>Gammaproteobacteria</taxon>
        <taxon>Alteromonadales</taxon>
        <taxon>Alteromonadaceae</taxon>
        <taxon>Agaribacter</taxon>
    </lineage>
</organism>
<dbReference type="InterPro" id="IPR010104">
    <property type="entry name" value="TonB_rcpt_bac"/>
</dbReference>
<dbReference type="Gene3D" id="2.40.170.20">
    <property type="entry name" value="TonB-dependent receptor, beta-barrel domain"/>
    <property type="match status" value="1"/>
</dbReference>
<feature type="region of interest" description="Disordered" evidence="5">
    <location>
        <begin position="601"/>
        <end position="631"/>
    </location>
</feature>
<comment type="similarity">
    <text evidence="4">Belongs to the TonB-dependent receptor family.</text>
</comment>
<reference evidence="9" key="1">
    <citation type="journal article" date="2014" name="Int. J. Syst. Evol. Microbiol.">
        <title>Complete genome sequence of Corynebacterium casei LMG S-19264T (=DSM 44701T), isolated from a smear-ripened cheese.</title>
        <authorList>
            <consortium name="US DOE Joint Genome Institute (JGI-PGF)"/>
            <person name="Walter F."/>
            <person name="Albersmeier A."/>
            <person name="Kalinowski J."/>
            <person name="Ruckert C."/>
        </authorList>
    </citation>
    <scope>NUCLEOTIDE SEQUENCE</scope>
    <source>
        <strain evidence="9">NBRC 110023</strain>
    </source>
</reference>
<dbReference type="GO" id="GO:0009279">
    <property type="term" value="C:cell outer membrane"/>
    <property type="evidence" value="ECO:0007669"/>
    <property type="project" value="UniProtKB-SubCell"/>
</dbReference>
<keyword evidence="3" id="KW-0998">Cell outer membrane</keyword>
<evidence type="ECO:0000259" key="7">
    <source>
        <dbReference type="Pfam" id="PF00593"/>
    </source>
</evidence>
<dbReference type="InterPro" id="IPR012910">
    <property type="entry name" value="Plug_dom"/>
</dbReference>
<evidence type="ECO:0000313" key="9">
    <source>
        <dbReference type="EMBL" id="GLR72153.1"/>
    </source>
</evidence>